<dbReference type="SUPFAM" id="SSF53067">
    <property type="entry name" value="Actin-like ATPase domain"/>
    <property type="match status" value="1"/>
</dbReference>
<comment type="caution">
    <text evidence="2">The sequence shown here is derived from an EMBL/GenBank/DDBJ whole genome shotgun (WGS) entry which is preliminary data.</text>
</comment>
<organism evidence="2 3">
    <name type="scientific">Candidatus Uhrbacteria bacterium GW2011_GWA2_52_8d</name>
    <dbReference type="NCBI Taxonomy" id="1618979"/>
    <lineage>
        <taxon>Bacteria</taxon>
        <taxon>Candidatus Uhriibacteriota</taxon>
    </lineage>
</organism>
<evidence type="ECO:0000313" key="3">
    <source>
        <dbReference type="Proteomes" id="UP000034054"/>
    </source>
</evidence>
<gene>
    <name evidence="2" type="ORF">UY76_C0022G0006</name>
</gene>
<name>A0A0G1XNY0_9BACT</name>
<dbReference type="InterPro" id="IPR000905">
    <property type="entry name" value="Gcp-like_dom"/>
</dbReference>
<protein>
    <submittedName>
        <fullName evidence="2">Universal bacterial protein YeaZ</fullName>
    </submittedName>
</protein>
<evidence type="ECO:0000259" key="1">
    <source>
        <dbReference type="Pfam" id="PF00814"/>
    </source>
</evidence>
<dbReference type="InterPro" id="IPR043129">
    <property type="entry name" value="ATPase_NBD"/>
</dbReference>
<dbReference type="Pfam" id="PF00814">
    <property type="entry name" value="TsaD"/>
    <property type="match status" value="1"/>
</dbReference>
<evidence type="ECO:0000313" key="2">
    <source>
        <dbReference type="EMBL" id="KKW32606.1"/>
    </source>
</evidence>
<dbReference type="EMBL" id="LCRH01000022">
    <property type="protein sequence ID" value="KKW32606.1"/>
    <property type="molecule type" value="Genomic_DNA"/>
</dbReference>
<feature type="domain" description="Gcp-like" evidence="1">
    <location>
        <begin position="40"/>
        <end position="92"/>
    </location>
</feature>
<dbReference type="Proteomes" id="UP000034054">
    <property type="component" value="Unassembled WGS sequence"/>
</dbReference>
<reference evidence="2 3" key="1">
    <citation type="journal article" date="2015" name="Nature">
        <title>rRNA introns, odd ribosomes, and small enigmatic genomes across a large radiation of phyla.</title>
        <authorList>
            <person name="Brown C.T."/>
            <person name="Hug L.A."/>
            <person name="Thomas B.C."/>
            <person name="Sharon I."/>
            <person name="Castelle C.J."/>
            <person name="Singh A."/>
            <person name="Wilkins M.J."/>
            <person name="Williams K.H."/>
            <person name="Banfield J.F."/>
        </authorList>
    </citation>
    <scope>NUCLEOTIDE SEQUENCE [LARGE SCALE GENOMIC DNA]</scope>
</reference>
<dbReference type="AlphaFoldDB" id="A0A0G1XNY0"/>
<sequence length="135" mass="15075">MKLVLCAQDIQTLTIGLAQAGVMKQERTVETSPEGYLLHVHRMLGEWSLTLEELEEIIVVTGPGSFTASRVSTTIANSLAFTQRIPVTGIDNPMRLSLQELLWQTLNPSRTYVTPSYDRPAQLTMRKKCVDKKTA</sequence>
<dbReference type="Gene3D" id="3.30.420.40">
    <property type="match status" value="1"/>
</dbReference>
<accession>A0A0G1XNY0</accession>
<proteinExistence type="predicted"/>